<accession>A0A4Z0AKC3</accession>
<protein>
    <submittedName>
        <fullName evidence="1">Uncharacterized protein</fullName>
    </submittedName>
</protein>
<comment type="caution">
    <text evidence="1">The sequence shown here is derived from an EMBL/GenBank/DDBJ whole genome shotgun (WGS) entry which is preliminary data.</text>
</comment>
<sequence>MTSARREVADSTVSILARQLSEVATRAGKQSADPLNAITGDTYLANKAQHDVELPDTDNPEHLARARQATGFINGADSNPFKGLARDQLSLIARDDGGTFTINERRAAWEELQSTAPTVATSPKQAPVNGRELMISILFNGTEPPVARPPATSENGAQNAADFLNLEDRAVVADMYAYAQEQGADLTFVTVLAATLGDYRHYSDGRQNGGGNTGYDIEGYRVTFDYKPEGAALAASILNGSAINSTRLDQGFVRYTLNPDHGAFSNVGGIPFLERMVKKFSNEGADQPPLGSEFAKYRKVRYEDHIVKTTHQDIRLPPSKALINNDNGVWTLTELGKAQGYVLDKVTGQLSKPIARADEQPKRSTLDDILRNAPRRYLLDAVAGNRDELATRRIWPGHLFKLIKNYKP</sequence>
<organism evidence="1 2">
    <name type="scientific">Pseudomonas nabeulensis</name>
    <dbReference type="NCBI Taxonomy" id="2293833"/>
    <lineage>
        <taxon>Bacteria</taxon>
        <taxon>Pseudomonadati</taxon>
        <taxon>Pseudomonadota</taxon>
        <taxon>Gammaproteobacteria</taxon>
        <taxon>Pseudomonadales</taxon>
        <taxon>Pseudomonadaceae</taxon>
        <taxon>Pseudomonas</taxon>
    </lineage>
</organism>
<reference evidence="1 2" key="1">
    <citation type="journal article" date="2019" name="Syst. Appl. Microbiol.">
        <title>New species of pathogenic Pseudomonas isolated from citrus in Tunisia: Proposal of Pseudomonas kairouanensis sp. nov. and Pseudomonas nabeulensis sp. nov.</title>
        <authorList>
            <person name="Oueslati M."/>
            <person name="Mulet M."/>
            <person name="Gomila M."/>
            <person name="Berge O."/>
            <person name="Hajlaoui M.R."/>
            <person name="Lalucat J."/>
            <person name="Sadfi-Zouaoui N."/>
            <person name="Garcia-Valdes E."/>
        </authorList>
    </citation>
    <scope>NUCLEOTIDE SEQUENCE [LARGE SCALE GENOMIC DNA]</scope>
    <source>
        <strain evidence="1 2">E10B</strain>
    </source>
</reference>
<keyword evidence="2" id="KW-1185">Reference proteome</keyword>
<proteinExistence type="predicted"/>
<gene>
    <name evidence="1" type="ORF">DYL61_27480</name>
</gene>
<dbReference type="AlphaFoldDB" id="A0A4Z0AKC3"/>
<dbReference type="Proteomes" id="UP000297734">
    <property type="component" value="Unassembled WGS sequence"/>
</dbReference>
<evidence type="ECO:0000313" key="1">
    <source>
        <dbReference type="EMBL" id="TFY86629.1"/>
    </source>
</evidence>
<evidence type="ECO:0000313" key="2">
    <source>
        <dbReference type="Proteomes" id="UP000297734"/>
    </source>
</evidence>
<dbReference type="EMBL" id="QUZT01000079">
    <property type="protein sequence ID" value="TFY86629.1"/>
    <property type="molecule type" value="Genomic_DNA"/>
</dbReference>
<name>A0A4Z0AKC3_9PSED</name>